<dbReference type="Gene3D" id="2.60.40.10">
    <property type="entry name" value="Immunoglobulins"/>
    <property type="match status" value="1"/>
</dbReference>
<dbReference type="InterPro" id="IPR013783">
    <property type="entry name" value="Ig-like_fold"/>
</dbReference>
<evidence type="ECO:0008006" key="3">
    <source>
        <dbReference type="Google" id="ProtNLM"/>
    </source>
</evidence>
<evidence type="ECO:0000313" key="2">
    <source>
        <dbReference type="Proteomes" id="UP000638732"/>
    </source>
</evidence>
<dbReference type="Gene3D" id="2.120.10.30">
    <property type="entry name" value="TolB, C-terminal domain"/>
    <property type="match status" value="2"/>
</dbReference>
<reference evidence="1" key="1">
    <citation type="submission" date="2020-01" db="EMBL/GenBank/DDBJ databases">
        <authorList>
            <person name="Seo Y.L."/>
        </authorList>
    </citation>
    <scope>NUCLEOTIDE SEQUENCE</scope>
    <source>
        <strain evidence="1">R11</strain>
    </source>
</reference>
<dbReference type="InterPro" id="IPR011042">
    <property type="entry name" value="6-blade_b-propeller_TolB-like"/>
</dbReference>
<keyword evidence="2" id="KW-1185">Reference proteome</keyword>
<dbReference type="SUPFAM" id="SSF63829">
    <property type="entry name" value="Calcium-dependent phosphotriesterase"/>
    <property type="match status" value="1"/>
</dbReference>
<accession>A0A965ZCY6</accession>
<organism evidence="1 2">
    <name type="scientific">Mucilaginibacter agri</name>
    <dbReference type="NCBI Taxonomy" id="2695265"/>
    <lineage>
        <taxon>Bacteria</taxon>
        <taxon>Pseudomonadati</taxon>
        <taxon>Bacteroidota</taxon>
        <taxon>Sphingobacteriia</taxon>
        <taxon>Sphingobacteriales</taxon>
        <taxon>Sphingobacteriaceae</taxon>
        <taxon>Mucilaginibacter</taxon>
    </lineage>
</organism>
<dbReference type="Proteomes" id="UP000638732">
    <property type="component" value="Unassembled WGS sequence"/>
</dbReference>
<dbReference type="RefSeq" id="WP_166584018.1">
    <property type="nucleotide sequence ID" value="NZ_WWEO01000033.1"/>
</dbReference>
<dbReference type="SUPFAM" id="SSF63825">
    <property type="entry name" value="YWTD domain"/>
    <property type="match status" value="1"/>
</dbReference>
<dbReference type="EMBL" id="WWEO01000033">
    <property type="protein sequence ID" value="NCD67993.1"/>
    <property type="molecule type" value="Genomic_DNA"/>
</dbReference>
<name>A0A965ZCY6_9SPHI</name>
<proteinExistence type="predicted"/>
<sequence>MKRIFTLFGGLFLFLMIVTAVPGCKKDKSAPETLEDKPNSIGKPVVSAIRQHYAFNELGKPVYSLTIAGTNFNKKFQNYKVLFNDVAAPAIAGDSLHFDVTIPDAIVATESKLTIVMDGNSTVYTNPFKVEQLQPTISTLSANAGMRNSSLVITGALFSPVLSENAVTINGVKATVNSVKVIDYEGSTGGAQVFGNIYTSVDRKINAGVALNITIPANASNGKLVVTSYGKTVAYGTDIDILHSTFTSSPSTLLKSISLDDAGNIYGTVKNKLVKVTPAGTISTLATIGDSNVILGDCVADAKGNVYVASGDDYTTLPDVGNHNMPLYRPTEVSSKIFKITSTGTVSVFAGSTNGIVDGQGINAKFRSPTHIVRNAKTGDLYVTDALVIRKIAASGLVTTLAGSNSPVGTGYTSGFKDGQGTAAGFLDIYSMMCDASTGNLYVLDVASLGLLRRITPDGYVSTVPVHIPNYTYIGGPGTAGMAMDVSNNILVASNGGLFKIENGNAFNTSLNPYGEAIYGMTTDGSGNIYLNTGEKVYKIVP</sequence>
<protein>
    <recommendedName>
        <fullName evidence="3">IPT/TIG domain-containing protein</fullName>
    </recommendedName>
</protein>
<dbReference type="AlphaFoldDB" id="A0A965ZCY6"/>
<evidence type="ECO:0000313" key="1">
    <source>
        <dbReference type="EMBL" id="NCD67993.1"/>
    </source>
</evidence>
<reference evidence="1" key="2">
    <citation type="submission" date="2020-10" db="EMBL/GenBank/DDBJ databases">
        <title>Mucilaginibacter sp. nov., isolated from soil.</title>
        <authorList>
            <person name="Jeon C.O."/>
        </authorList>
    </citation>
    <scope>NUCLEOTIDE SEQUENCE</scope>
    <source>
        <strain evidence="1">R11</strain>
    </source>
</reference>
<gene>
    <name evidence="1" type="ORF">GSY63_01340</name>
</gene>
<comment type="caution">
    <text evidence="1">The sequence shown here is derived from an EMBL/GenBank/DDBJ whole genome shotgun (WGS) entry which is preliminary data.</text>
</comment>